<gene>
    <name evidence="7" type="ORF">RHRU231_260007</name>
</gene>
<dbReference type="Proteomes" id="UP000042997">
    <property type="component" value="Unassembled WGS sequence"/>
</dbReference>
<evidence type="ECO:0000313" key="8">
    <source>
        <dbReference type="Proteomes" id="UP000042997"/>
    </source>
</evidence>
<keyword evidence="3" id="KW-0285">Flavoprotein</keyword>
<evidence type="ECO:0000256" key="2">
    <source>
        <dbReference type="ARBA" id="ARBA00007118"/>
    </source>
</evidence>
<evidence type="ECO:0000256" key="4">
    <source>
        <dbReference type="ARBA" id="ARBA00022643"/>
    </source>
</evidence>
<dbReference type="RefSeq" id="WP_082061221.1">
    <property type="nucleotide sequence ID" value="NZ_JAGGMX010000001.1"/>
</dbReference>
<dbReference type="Gene3D" id="3.40.109.10">
    <property type="entry name" value="NADH Oxidase"/>
    <property type="match status" value="1"/>
</dbReference>
<dbReference type="CDD" id="cd02062">
    <property type="entry name" value="Nitro_FMN_reductase"/>
    <property type="match status" value="1"/>
</dbReference>
<evidence type="ECO:0000256" key="1">
    <source>
        <dbReference type="ARBA" id="ARBA00001917"/>
    </source>
</evidence>
<evidence type="ECO:0000313" key="7">
    <source>
        <dbReference type="EMBL" id="CDZ87433.1"/>
    </source>
</evidence>
<comment type="cofactor">
    <cofactor evidence="1">
        <name>FMN</name>
        <dbReference type="ChEBI" id="CHEBI:58210"/>
    </cofactor>
</comment>
<dbReference type="Pfam" id="PF00881">
    <property type="entry name" value="Nitroreductase"/>
    <property type="match status" value="1"/>
</dbReference>
<dbReference type="InterPro" id="IPR000415">
    <property type="entry name" value="Nitroreductase-like"/>
</dbReference>
<dbReference type="GO" id="GO:0016491">
    <property type="term" value="F:oxidoreductase activity"/>
    <property type="evidence" value="ECO:0007669"/>
    <property type="project" value="UniProtKB-KW"/>
</dbReference>
<dbReference type="SUPFAM" id="SSF55469">
    <property type="entry name" value="FMN-dependent nitroreductase-like"/>
    <property type="match status" value="1"/>
</dbReference>
<name>A0A098BFB9_9NOCA</name>
<organism evidence="7 8">
    <name type="scientific">Rhodococcus ruber</name>
    <dbReference type="NCBI Taxonomy" id="1830"/>
    <lineage>
        <taxon>Bacteria</taxon>
        <taxon>Bacillati</taxon>
        <taxon>Actinomycetota</taxon>
        <taxon>Actinomycetes</taxon>
        <taxon>Mycobacteriales</taxon>
        <taxon>Nocardiaceae</taxon>
        <taxon>Rhodococcus</taxon>
    </lineage>
</organism>
<proteinExistence type="inferred from homology"/>
<dbReference type="OrthoDB" id="9798230at2"/>
<dbReference type="PANTHER" id="PTHR43673:SF2">
    <property type="entry name" value="NITROREDUCTASE"/>
    <property type="match status" value="1"/>
</dbReference>
<keyword evidence="5" id="KW-0560">Oxidoreductase</keyword>
<dbReference type="PANTHER" id="PTHR43673">
    <property type="entry name" value="NAD(P)H NITROREDUCTASE YDGI-RELATED"/>
    <property type="match status" value="1"/>
</dbReference>
<evidence type="ECO:0000259" key="6">
    <source>
        <dbReference type="Pfam" id="PF00881"/>
    </source>
</evidence>
<comment type="similarity">
    <text evidence="2">Belongs to the nitroreductase family.</text>
</comment>
<feature type="domain" description="Nitroreductase" evidence="6">
    <location>
        <begin position="249"/>
        <end position="319"/>
    </location>
</feature>
<dbReference type="EMBL" id="CCSD01000035">
    <property type="protein sequence ID" value="CDZ87433.1"/>
    <property type="molecule type" value="Genomic_DNA"/>
</dbReference>
<protein>
    <submittedName>
        <fullName evidence="7">Putative Nitroreductase</fullName>
    </submittedName>
</protein>
<keyword evidence="4" id="KW-0288">FMN</keyword>
<evidence type="ECO:0000256" key="5">
    <source>
        <dbReference type="ARBA" id="ARBA00023002"/>
    </source>
</evidence>
<reference evidence="7 8" key="1">
    <citation type="journal article" date="2014" name="Genome Announc.">
        <title>Draft Genome Sequence of Propane- and Butane-Oxidizing Actinobacterium Rhodococcus ruber IEGM 231.</title>
        <authorList>
            <person name="Ivshina I.B."/>
            <person name="Kuyukina M.S."/>
            <person name="Krivoruchko A.V."/>
            <person name="Barbe V."/>
            <person name="Fischer C."/>
        </authorList>
    </citation>
    <scope>NUCLEOTIDE SEQUENCE [LARGE SCALE GENOMIC DNA]</scope>
</reference>
<sequence>MSGSTNVMKRIRATLPRPVVRFLKSAIVTTRLARAFTYDMVRYRRYSSSIDETKDRHNLQAVITERYHSLEKGMSLPAPRPAFGARPLGDVVRYLSLYIDRYGVDDFAKRVGAVLRSYLEFNTLLAVETADIPEYVGICRLLRMVGGEDSAAGTRKVRREHVLNTVAPVGLDFFTSRNSVRQFTTQPVSLDEVQFAATAALHAPAVCNRQFGRIHCYLDRASIARILQVQGGANGFADQLSGLAIITTNLRSYWNDTQRNQAWVDGGLFAMNFILGLHAQGLGSVSLNWSKGPTTDQELRRVTGIRQEEAVVMLVGFGHLRTEYRVASSPRQALESVLVVDTPVSVCD</sequence>
<evidence type="ECO:0000256" key="3">
    <source>
        <dbReference type="ARBA" id="ARBA00022630"/>
    </source>
</evidence>
<accession>A0A098BFB9</accession>
<dbReference type="InterPro" id="IPR029479">
    <property type="entry name" value="Nitroreductase"/>
</dbReference>
<dbReference type="AlphaFoldDB" id="A0A098BFB9"/>